<proteinExistence type="predicted"/>
<keyword evidence="2" id="KW-1185">Reference proteome</keyword>
<accession>M5W1X7</accession>
<organism evidence="1 2">
    <name type="scientific">Prunus persica</name>
    <name type="common">Peach</name>
    <name type="synonym">Amygdalus persica</name>
    <dbReference type="NCBI Taxonomy" id="3760"/>
    <lineage>
        <taxon>Eukaryota</taxon>
        <taxon>Viridiplantae</taxon>
        <taxon>Streptophyta</taxon>
        <taxon>Embryophyta</taxon>
        <taxon>Tracheophyta</taxon>
        <taxon>Spermatophyta</taxon>
        <taxon>Magnoliopsida</taxon>
        <taxon>eudicotyledons</taxon>
        <taxon>Gunneridae</taxon>
        <taxon>Pentapetalae</taxon>
        <taxon>rosids</taxon>
        <taxon>fabids</taxon>
        <taxon>Rosales</taxon>
        <taxon>Rosaceae</taxon>
        <taxon>Amygdaloideae</taxon>
        <taxon>Amygdaleae</taxon>
        <taxon>Prunus</taxon>
    </lineage>
</organism>
<dbReference type="Proteomes" id="UP000006882">
    <property type="component" value="Chromosome G6"/>
</dbReference>
<evidence type="ECO:0000313" key="2">
    <source>
        <dbReference type="Proteomes" id="UP000006882"/>
    </source>
</evidence>
<sequence length="105" mass="12477">MRDLPGQSWKDICWEKTKLREIFISTNFRLARSIQQLFAGKRSILTKFLPKRYISTNFHWERSISTKFSLPKTTFARKELYIQINSAPQFLSAAKRTLKLTEYTL</sequence>
<dbReference type="EMBL" id="CM007656">
    <property type="protein sequence ID" value="ONI00116.1"/>
    <property type="molecule type" value="Genomic_DNA"/>
</dbReference>
<reference evidence="1 2" key="1">
    <citation type="journal article" date="2013" name="Nat. Genet.">
        <title>The high-quality draft genome of peach (Prunus persica) identifies unique patterns of genetic diversity, domestication and genome evolution.</title>
        <authorList>
            <consortium name="International Peach Genome Initiative"/>
            <person name="Verde I."/>
            <person name="Abbott A.G."/>
            <person name="Scalabrin S."/>
            <person name="Jung S."/>
            <person name="Shu S."/>
            <person name="Marroni F."/>
            <person name="Zhebentyayeva T."/>
            <person name="Dettori M.T."/>
            <person name="Grimwood J."/>
            <person name="Cattonaro F."/>
            <person name="Zuccolo A."/>
            <person name="Rossini L."/>
            <person name="Jenkins J."/>
            <person name="Vendramin E."/>
            <person name="Meisel L.A."/>
            <person name="Decroocq V."/>
            <person name="Sosinski B."/>
            <person name="Prochnik S."/>
            <person name="Mitros T."/>
            <person name="Policriti A."/>
            <person name="Cipriani G."/>
            <person name="Dondini L."/>
            <person name="Ficklin S."/>
            <person name="Goodstein D.M."/>
            <person name="Xuan P."/>
            <person name="Del Fabbro C."/>
            <person name="Aramini V."/>
            <person name="Copetti D."/>
            <person name="Gonzalez S."/>
            <person name="Horner D.S."/>
            <person name="Falchi R."/>
            <person name="Lucas S."/>
            <person name="Mica E."/>
            <person name="Maldonado J."/>
            <person name="Lazzari B."/>
            <person name="Bielenberg D."/>
            <person name="Pirona R."/>
            <person name="Miculan M."/>
            <person name="Barakat A."/>
            <person name="Testolin R."/>
            <person name="Stella A."/>
            <person name="Tartarini S."/>
            <person name="Tonutti P."/>
            <person name="Arus P."/>
            <person name="Orellana A."/>
            <person name="Wells C."/>
            <person name="Main D."/>
            <person name="Vizzotto G."/>
            <person name="Silva H."/>
            <person name="Salamini F."/>
            <person name="Schmutz J."/>
            <person name="Morgante M."/>
            <person name="Rokhsar D.S."/>
        </authorList>
    </citation>
    <scope>NUCLEOTIDE SEQUENCE [LARGE SCALE GENOMIC DNA]</scope>
    <source>
        <strain evidence="2">cv. Nemared</strain>
    </source>
</reference>
<protein>
    <submittedName>
        <fullName evidence="1">Uncharacterized protein</fullName>
    </submittedName>
</protein>
<dbReference type="AlphaFoldDB" id="M5W1X7"/>
<gene>
    <name evidence="1" type="ORF">PRUPE_6G068400</name>
</gene>
<dbReference type="Gramene" id="ONI00116">
    <property type="protein sequence ID" value="ONI00116"/>
    <property type="gene ID" value="PRUPE_6G068400"/>
</dbReference>
<evidence type="ECO:0000313" key="1">
    <source>
        <dbReference type="EMBL" id="ONI00116.1"/>
    </source>
</evidence>
<dbReference type="HOGENOM" id="CLU_2241278_0_0_1"/>
<name>M5W1X7_PRUPE</name>